<keyword evidence="2" id="KW-0812">Transmembrane</keyword>
<dbReference type="RefSeq" id="WP_117487525.1">
    <property type="nucleotide sequence ID" value="NZ_QVIG01000001.1"/>
</dbReference>
<dbReference type="AlphaFoldDB" id="A0A372ZTP6"/>
<sequence length="416" mass="41291">MPDQHCPTCGTARSTGCGCVPDPSLTETAVLPHVEGPPLVRPYVPQTADQVADESHPNAPVVDPFATTVLPPVPPGQPAPGQPAAPPLGPDADAYATTVLPPVAPGQDPFGSAQAPFGSGQAPAGPGQDPFGPAADGYPGAHPEAHPGGHGDAYATTVLPPVPPAGPGGNEIGLFAFGQAPAAGQGPDVARAPDAPGPEGGGRAARRAAEQAERRPLAQRKGLLAGIGAALVALTIGVAYAVTPSAEPPAKQAQPLPTSTLAPAPVDPPTLATPVPTTAAPTSEAPSPTPTATRKPSPTKTVTPPPTAAPTTEAPAAPPAPAPTPTVPPAPSPTPTPTTAPTPRVLQSGMSGPDVTALQQKLAVVVCWASVPVTGVYDDTTVNTVGYVQWMWAVKGDKRGVFGPNTRAALDAHNSC</sequence>
<evidence type="ECO:0000313" key="3">
    <source>
        <dbReference type="EMBL" id="RGD59288.1"/>
    </source>
</evidence>
<dbReference type="EMBL" id="QVIG01000001">
    <property type="protein sequence ID" value="RGD59288.1"/>
    <property type="molecule type" value="Genomic_DNA"/>
</dbReference>
<comment type="caution">
    <text evidence="3">The sequence shown here is derived from an EMBL/GenBank/DDBJ whole genome shotgun (WGS) entry which is preliminary data.</text>
</comment>
<feature type="region of interest" description="Disordered" evidence="1">
    <location>
        <begin position="182"/>
        <end position="216"/>
    </location>
</feature>
<evidence type="ECO:0000256" key="2">
    <source>
        <dbReference type="SAM" id="Phobius"/>
    </source>
</evidence>
<feature type="region of interest" description="Disordered" evidence="1">
    <location>
        <begin position="49"/>
        <end position="150"/>
    </location>
</feature>
<evidence type="ECO:0000256" key="1">
    <source>
        <dbReference type="SAM" id="MobiDB-lite"/>
    </source>
</evidence>
<protein>
    <recommendedName>
        <fullName evidence="5">Peptidoglycan-binding protein</fullName>
    </recommendedName>
</protein>
<dbReference type="Gene3D" id="1.10.101.10">
    <property type="entry name" value="PGBD-like superfamily/PGBD"/>
    <property type="match status" value="1"/>
</dbReference>
<evidence type="ECO:0008006" key="5">
    <source>
        <dbReference type="Google" id="ProtNLM"/>
    </source>
</evidence>
<keyword evidence="4" id="KW-1185">Reference proteome</keyword>
<evidence type="ECO:0000313" key="4">
    <source>
        <dbReference type="Proteomes" id="UP000263377"/>
    </source>
</evidence>
<dbReference type="SUPFAM" id="SSF47090">
    <property type="entry name" value="PGBD-like"/>
    <property type="match status" value="1"/>
</dbReference>
<feature type="region of interest" description="Disordered" evidence="1">
    <location>
        <begin position="247"/>
        <end position="352"/>
    </location>
</feature>
<feature type="compositionally biased region" description="Basic and acidic residues" evidence="1">
    <location>
        <begin position="207"/>
        <end position="216"/>
    </location>
</feature>
<accession>A0A372ZTP6</accession>
<feature type="compositionally biased region" description="Low complexity" evidence="1">
    <location>
        <begin position="182"/>
        <end position="194"/>
    </location>
</feature>
<gene>
    <name evidence="3" type="ORF">DR950_17200</name>
</gene>
<keyword evidence="2" id="KW-1133">Transmembrane helix</keyword>
<reference evidence="3 4" key="1">
    <citation type="submission" date="2018-08" db="EMBL/GenBank/DDBJ databases">
        <title>Diversity &amp; Physiological Properties of Lignin-Decomposing Actinobacteria from Soil.</title>
        <authorList>
            <person name="Roh S.G."/>
            <person name="Kim S.B."/>
        </authorList>
    </citation>
    <scope>NUCLEOTIDE SEQUENCE [LARGE SCALE GENOMIC DNA]</scope>
    <source>
        <strain evidence="3 4">MMS17-GH009</strain>
    </source>
</reference>
<feature type="compositionally biased region" description="Pro residues" evidence="1">
    <location>
        <begin position="316"/>
        <end position="340"/>
    </location>
</feature>
<feature type="compositionally biased region" description="Low complexity" evidence="1">
    <location>
        <begin position="260"/>
        <end position="302"/>
    </location>
</feature>
<name>A0A372ZTP6_9ACTN</name>
<dbReference type="InterPro" id="IPR036365">
    <property type="entry name" value="PGBD-like_sf"/>
</dbReference>
<keyword evidence="2" id="KW-0472">Membrane</keyword>
<dbReference type="Proteomes" id="UP000263377">
    <property type="component" value="Unassembled WGS sequence"/>
</dbReference>
<organism evidence="3 4">
    <name type="scientific">Kitasatospora xanthocidica</name>
    <dbReference type="NCBI Taxonomy" id="83382"/>
    <lineage>
        <taxon>Bacteria</taxon>
        <taxon>Bacillati</taxon>
        <taxon>Actinomycetota</taxon>
        <taxon>Actinomycetes</taxon>
        <taxon>Kitasatosporales</taxon>
        <taxon>Streptomycetaceae</taxon>
        <taxon>Kitasatospora</taxon>
    </lineage>
</organism>
<dbReference type="InterPro" id="IPR036366">
    <property type="entry name" value="PGBDSf"/>
</dbReference>
<feature type="compositionally biased region" description="Pro residues" evidence="1">
    <location>
        <begin position="71"/>
        <end position="89"/>
    </location>
</feature>
<feature type="transmembrane region" description="Helical" evidence="2">
    <location>
        <begin position="223"/>
        <end position="242"/>
    </location>
</feature>
<proteinExistence type="predicted"/>